<dbReference type="RefSeq" id="WP_142858530.1">
    <property type="nucleotide sequence ID" value="NZ_SGOE01000006.1"/>
</dbReference>
<organism evidence="1 2">
    <name type="scientific">Agrobacterium tumefaciens</name>
    <dbReference type="NCBI Taxonomy" id="358"/>
    <lineage>
        <taxon>Bacteria</taxon>
        <taxon>Pseudomonadati</taxon>
        <taxon>Pseudomonadota</taxon>
        <taxon>Alphaproteobacteria</taxon>
        <taxon>Hyphomicrobiales</taxon>
        <taxon>Rhizobiaceae</taxon>
        <taxon>Rhizobium/Agrobacterium group</taxon>
        <taxon>Agrobacterium</taxon>
        <taxon>Agrobacterium tumefaciens complex</taxon>
    </lineage>
</organism>
<sequence length="403" mass="46458">MSDIDSDEDFKGDPFFEVIHDGEWNATIGRQGDEENYLDGYIEAAIELADAIVEKRLYEKRDTLILPILYNARHATELNIKFAHAKLISLGAIQDNGHGLDHNISAYWRHLYDSKIGDVKLRSVLEALQSFVRSLELVDNDGQELRYHVTRDNKRSLEKFAIVNVGLMRRNLRILQELLSDLKYRTLSFADEHSTGTFTQDCSRRDLLEIAGMLLPRDQWSDPKFDDVRNSIKERFSLSGGKLSTACKKIEGTRELAALIGIESSLLYLSDDDVVWVIEQWRRLHPVREPAAEETGIDYFDFARLKGAQERGRLYREVIDNLSDHLDAGKLADLEVMFYLERDRCFSEYYEELVSRKLKEHAAAGRPKEEMRHLLEKTSLLQHVRGSAKRLGRIKLADRLADM</sequence>
<proteinExistence type="predicted"/>
<protein>
    <submittedName>
        <fullName evidence="1">Uncharacterized protein</fullName>
    </submittedName>
</protein>
<comment type="caution">
    <text evidence="1">The sequence shown here is derived from an EMBL/GenBank/DDBJ whole genome shotgun (WGS) entry which is preliminary data.</text>
</comment>
<dbReference type="Proteomes" id="UP000317023">
    <property type="component" value="Unassembled WGS sequence"/>
</dbReference>
<reference evidence="1 2" key="1">
    <citation type="journal article" date="2019" name="Appl. Microbiol. Biotechnol.">
        <title>Differential efficiency of wild type rhizogenic strains for rol gene transformation of plants.</title>
        <authorList>
            <person name="Desmet S."/>
            <person name="De Keyser E."/>
            <person name="Van Vaerenbergh J."/>
            <person name="Baeyen S."/>
            <person name="Van Huylenbroeck J."/>
            <person name="Geelen D."/>
            <person name="Dhooghe E."/>
        </authorList>
    </citation>
    <scope>NUCLEOTIDE SEQUENCE [LARGE SCALE GENOMIC DNA]</scope>
    <source>
        <strain evidence="1 2">MAFF210266</strain>
    </source>
</reference>
<accession>A0A546XUB0</accession>
<gene>
    <name evidence="1" type="ORF">EXN61_19400</name>
</gene>
<evidence type="ECO:0000313" key="1">
    <source>
        <dbReference type="EMBL" id="TRB04325.1"/>
    </source>
</evidence>
<evidence type="ECO:0000313" key="2">
    <source>
        <dbReference type="Proteomes" id="UP000317023"/>
    </source>
</evidence>
<dbReference type="EMBL" id="SGOE01000006">
    <property type="protein sequence ID" value="TRB04325.1"/>
    <property type="molecule type" value="Genomic_DNA"/>
</dbReference>
<name>A0A546XUB0_AGRTU</name>
<dbReference type="AlphaFoldDB" id="A0A546XUB0"/>